<gene>
    <name evidence="1" type="ORF">SNEC2469_LOCUS15787</name>
</gene>
<dbReference type="Proteomes" id="UP000601435">
    <property type="component" value="Unassembled WGS sequence"/>
</dbReference>
<reference evidence="1" key="1">
    <citation type="submission" date="2021-02" db="EMBL/GenBank/DDBJ databases">
        <authorList>
            <person name="Dougan E. K."/>
            <person name="Rhodes N."/>
            <person name="Thang M."/>
            <person name="Chan C."/>
        </authorList>
    </citation>
    <scope>NUCLEOTIDE SEQUENCE</scope>
</reference>
<sequence>MGSTMSTVNSSTQPLTTGTCIPGDVFQQWEFVKSASKDPSAATSERQLRKDAQA</sequence>
<dbReference type="AlphaFoldDB" id="A0A812U1Y5"/>
<proteinExistence type="predicted"/>
<name>A0A812U1Y5_9DINO</name>
<keyword evidence="2" id="KW-1185">Reference proteome</keyword>
<protein>
    <submittedName>
        <fullName evidence="1">Uncharacterized protein</fullName>
    </submittedName>
</protein>
<accession>A0A812U1Y5</accession>
<evidence type="ECO:0000313" key="2">
    <source>
        <dbReference type="Proteomes" id="UP000601435"/>
    </source>
</evidence>
<dbReference type="EMBL" id="CAJNJA010025697">
    <property type="protein sequence ID" value="CAE7547732.1"/>
    <property type="molecule type" value="Genomic_DNA"/>
</dbReference>
<organism evidence="1 2">
    <name type="scientific">Symbiodinium necroappetens</name>
    <dbReference type="NCBI Taxonomy" id="1628268"/>
    <lineage>
        <taxon>Eukaryota</taxon>
        <taxon>Sar</taxon>
        <taxon>Alveolata</taxon>
        <taxon>Dinophyceae</taxon>
        <taxon>Suessiales</taxon>
        <taxon>Symbiodiniaceae</taxon>
        <taxon>Symbiodinium</taxon>
    </lineage>
</organism>
<evidence type="ECO:0000313" key="1">
    <source>
        <dbReference type="EMBL" id="CAE7547732.1"/>
    </source>
</evidence>
<comment type="caution">
    <text evidence="1">The sequence shown here is derived from an EMBL/GenBank/DDBJ whole genome shotgun (WGS) entry which is preliminary data.</text>
</comment>
<feature type="non-terminal residue" evidence="1">
    <location>
        <position position="1"/>
    </location>
</feature>